<evidence type="ECO:0000259" key="2">
    <source>
        <dbReference type="Pfam" id="PF07331"/>
    </source>
</evidence>
<gene>
    <name evidence="3" type="ORF">HC248_00663</name>
</gene>
<dbReference type="Pfam" id="PF07331">
    <property type="entry name" value="TctB"/>
    <property type="match status" value="1"/>
</dbReference>
<keyword evidence="1" id="KW-0812">Transmembrane</keyword>
<organism evidence="3 4">
    <name type="scientific">Polaromonas vacuolata</name>
    <dbReference type="NCBI Taxonomy" id="37448"/>
    <lineage>
        <taxon>Bacteria</taxon>
        <taxon>Pseudomonadati</taxon>
        <taxon>Pseudomonadota</taxon>
        <taxon>Betaproteobacteria</taxon>
        <taxon>Burkholderiales</taxon>
        <taxon>Comamonadaceae</taxon>
        <taxon>Polaromonas</taxon>
    </lineage>
</organism>
<protein>
    <recommendedName>
        <fullName evidence="2">DUF1468 domain-containing protein</fullName>
    </recommendedName>
</protein>
<proteinExistence type="predicted"/>
<dbReference type="RefSeq" id="WP_168921261.1">
    <property type="nucleotide sequence ID" value="NZ_CP051461.1"/>
</dbReference>
<dbReference type="KEGG" id="pvac:HC248_00663"/>
<keyword evidence="1" id="KW-1133">Transmembrane helix</keyword>
<dbReference type="EMBL" id="CP051461">
    <property type="protein sequence ID" value="QJC55384.1"/>
    <property type="molecule type" value="Genomic_DNA"/>
</dbReference>
<keyword evidence="4" id="KW-1185">Reference proteome</keyword>
<evidence type="ECO:0000256" key="1">
    <source>
        <dbReference type="SAM" id="Phobius"/>
    </source>
</evidence>
<feature type="transmembrane region" description="Helical" evidence="1">
    <location>
        <begin position="12"/>
        <end position="31"/>
    </location>
</feature>
<accession>A0A6H2H709</accession>
<evidence type="ECO:0000313" key="3">
    <source>
        <dbReference type="EMBL" id="QJC55384.1"/>
    </source>
</evidence>
<feature type="transmembrane region" description="Helical" evidence="1">
    <location>
        <begin position="77"/>
        <end position="110"/>
    </location>
</feature>
<feature type="transmembrane region" description="Helical" evidence="1">
    <location>
        <begin position="43"/>
        <end position="65"/>
    </location>
</feature>
<sequence length="150" mass="16308">MTIKNRDTTDIIGGLFLTGLGLFFALYAQRYNMGTLNRMGPGYFPVVLGVIMALLGLLIAIPAFLKAGIGPKISWKTMFIVIGSVVLFGLTLQSLGLMLASMITVVVASLADHDTTWRTRAFMAAGVAPIIYLIFIFGLGMTIPVWPWSY</sequence>
<feature type="transmembrane region" description="Helical" evidence="1">
    <location>
        <begin position="122"/>
        <end position="146"/>
    </location>
</feature>
<evidence type="ECO:0000313" key="4">
    <source>
        <dbReference type="Proteomes" id="UP000502041"/>
    </source>
</evidence>
<dbReference type="InterPro" id="IPR009936">
    <property type="entry name" value="DUF1468"/>
</dbReference>
<name>A0A6H2H709_9BURK</name>
<reference evidence="3 4" key="1">
    <citation type="submission" date="2020-04" db="EMBL/GenBank/DDBJ databases">
        <title>Complete genome of a Psychrophilic, Marine, Gas Vacuolate Bacterium Polaromonas vacuolata KCTC 22033T.</title>
        <authorList>
            <person name="Hwang K."/>
            <person name="Kim K.M."/>
        </authorList>
    </citation>
    <scope>NUCLEOTIDE SEQUENCE [LARGE SCALE GENOMIC DNA]</scope>
    <source>
        <strain evidence="3 4">KCTC 22033</strain>
    </source>
</reference>
<dbReference type="AlphaFoldDB" id="A0A6H2H709"/>
<keyword evidence="1" id="KW-0472">Membrane</keyword>
<feature type="domain" description="DUF1468" evidence="2">
    <location>
        <begin position="12"/>
        <end position="144"/>
    </location>
</feature>
<dbReference type="Proteomes" id="UP000502041">
    <property type="component" value="Chromosome"/>
</dbReference>